<dbReference type="SUPFAM" id="SSF111369">
    <property type="entry name" value="HlyD-like secretion proteins"/>
    <property type="match status" value="1"/>
</dbReference>
<evidence type="ECO:0000313" key="3">
    <source>
        <dbReference type="EMBL" id="MBF5057768.1"/>
    </source>
</evidence>
<dbReference type="Proteomes" id="UP000662703">
    <property type="component" value="Unassembled WGS sequence"/>
</dbReference>
<comment type="caution">
    <text evidence="3">The sequence shown here is derived from an EMBL/GenBank/DDBJ whole genome shotgun (WGS) entry which is preliminary data.</text>
</comment>
<accession>A0ABS0AUE4</accession>
<feature type="signal peptide" evidence="2">
    <location>
        <begin position="1"/>
        <end position="29"/>
    </location>
</feature>
<dbReference type="Gene3D" id="2.40.50.100">
    <property type="match status" value="1"/>
</dbReference>
<evidence type="ECO:0000256" key="1">
    <source>
        <dbReference type="ARBA" id="ARBA00022448"/>
    </source>
</evidence>
<organism evidence="3 4">
    <name type="scientific">Alloalcanivorax profundimaris</name>
    <dbReference type="NCBI Taxonomy" id="2735259"/>
    <lineage>
        <taxon>Bacteria</taxon>
        <taxon>Pseudomonadati</taxon>
        <taxon>Pseudomonadota</taxon>
        <taxon>Gammaproteobacteria</taxon>
        <taxon>Oceanospirillales</taxon>
        <taxon>Alcanivoracaceae</taxon>
        <taxon>Alloalcanivorax</taxon>
    </lineage>
</organism>
<dbReference type="EMBL" id="ARXX01000057">
    <property type="protein sequence ID" value="MBF5057768.1"/>
    <property type="molecule type" value="Genomic_DNA"/>
</dbReference>
<keyword evidence="2" id="KW-0732">Signal</keyword>
<dbReference type="InterPro" id="IPR051909">
    <property type="entry name" value="MFP_Cation_Efflux"/>
</dbReference>
<reference evidence="3 4" key="1">
    <citation type="submission" date="2012-09" db="EMBL/GenBank/DDBJ databases">
        <title>Genome Sequence of alkane-degrading Bacterium Alcanivorax sp. 521-1.</title>
        <authorList>
            <person name="Lai Q."/>
            <person name="Shao Z."/>
        </authorList>
    </citation>
    <scope>NUCLEOTIDE SEQUENCE [LARGE SCALE GENOMIC DNA]</scope>
    <source>
        <strain evidence="3 4">521-1</strain>
    </source>
</reference>
<dbReference type="Gene3D" id="2.40.30.170">
    <property type="match status" value="1"/>
</dbReference>
<gene>
    <name evidence="3" type="ORF">Y5W_03062</name>
</gene>
<evidence type="ECO:0000313" key="4">
    <source>
        <dbReference type="Proteomes" id="UP000662703"/>
    </source>
</evidence>
<dbReference type="Gene3D" id="2.40.420.20">
    <property type="match status" value="1"/>
</dbReference>
<name>A0ABS0AUE4_9GAMM</name>
<dbReference type="Gene3D" id="1.10.287.470">
    <property type="entry name" value="Helix hairpin bin"/>
    <property type="match status" value="1"/>
</dbReference>
<keyword evidence="1" id="KW-0813">Transport</keyword>
<keyword evidence="4" id="KW-1185">Reference proteome</keyword>
<protein>
    <submittedName>
        <fullName evidence="3">Secretion protein HlyD</fullName>
    </submittedName>
</protein>
<dbReference type="RefSeq" id="WP_035461307.1">
    <property type="nucleotide sequence ID" value="NZ_ARXX01000057.1"/>
</dbReference>
<sequence length="375" mass="39395">MTFFISRPQRALAALTVMLSASLVQPLSAAAETIALSSEDQARLGIVSQPLVAADSGVGIHVPAVIIPSPESPSQLVARYDGVLVGWHQPGGATVEAGDLVATVNSPALARVQEQWLAAVFAQANQRALLAKDRQLFADGIISQQRLAQTERAAQQAAFNRDAWRGQLQQAGFDEQALQQLRDGKLAPGDYPLKATRAGELSREYLRVGDAVAANQPLASVTGADGLWLRASISAALADGLALGQELQIAELRDKQARATLTLVSKNRQLSTHTQRVEILARFQQPVALLPGQRVSLIVSSTAPGVKVPASAVTRSGAEASVYVRADGGFEVRRPSLVPLGEDYLATAGLQSGEQVAVQGTAQLKGMLLGLGGGE</sequence>
<dbReference type="PANTHER" id="PTHR30097:SF4">
    <property type="entry name" value="SLR6042 PROTEIN"/>
    <property type="match status" value="1"/>
</dbReference>
<evidence type="ECO:0000256" key="2">
    <source>
        <dbReference type="SAM" id="SignalP"/>
    </source>
</evidence>
<feature type="chain" id="PRO_5045479924" evidence="2">
    <location>
        <begin position="30"/>
        <end position="375"/>
    </location>
</feature>
<proteinExistence type="predicted"/>
<dbReference type="PANTHER" id="PTHR30097">
    <property type="entry name" value="CATION EFFLUX SYSTEM PROTEIN CUSB"/>
    <property type="match status" value="1"/>
</dbReference>